<comment type="caution">
    <text evidence="1">The sequence shown here is derived from an EMBL/GenBank/DDBJ whole genome shotgun (WGS) entry which is preliminary data.</text>
</comment>
<gene>
    <name evidence="1" type="ORF">QQX09_00540</name>
</gene>
<dbReference type="Proteomes" id="UP001172728">
    <property type="component" value="Unassembled WGS sequence"/>
</dbReference>
<reference evidence="1" key="1">
    <citation type="submission" date="2023-06" db="EMBL/GenBank/DDBJ databases">
        <title>Sysu t00192.</title>
        <authorList>
            <person name="Gao L."/>
            <person name="Fang B.-Z."/>
            <person name="Li W.-J."/>
        </authorList>
    </citation>
    <scope>NUCLEOTIDE SEQUENCE</scope>
    <source>
        <strain evidence="1">SYSU T00192</strain>
    </source>
</reference>
<evidence type="ECO:0000313" key="1">
    <source>
        <dbReference type="EMBL" id="MDN4474334.1"/>
    </source>
</evidence>
<dbReference type="EMBL" id="JAUHPW010000001">
    <property type="protein sequence ID" value="MDN4474334.1"/>
    <property type="molecule type" value="Genomic_DNA"/>
</dbReference>
<organism evidence="1 2">
    <name type="scientific">Demequina litoralis</name>
    <dbReference type="NCBI Taxonomy" id="3051660"/>
    <lineage>
        <taxon>Bacteria</taxon>
        <taxon>Bacillati</taxon>
        <taxon>Actinomycetota</taxon>
        <taxon>Actinomycetes</taxon>
        <taxon>Micrococcales</taxon>
        <taxon>Demequinaceae</taxon>
        <taxon>Demequina</taxon>
    </lineage>
</organism>
<sequence>MPIRAVMMQSEPWVERLRESVAALDDVLSGQRDDGAEMDVMFGAFCARRLGEIDAVPRSVTEAAIPVVGFPLPEGSPEPRTSYVLDYNPLTYYYAGAGTPTEVKAWDLLNWLMHSAYYFDIRTGAEDEPGRITGAAFASDRSRHDRLLHVELTQIVTLFSAVADAAKGTREELLRAARTMPHV</sequence>
<keyword evidence="2" id="KW-1185">Reference proteome</keyword>
<proteinExistence type="predicted"/>
<name>A0ABT8G6J8_9MICO</name>
<dbReference type="RefSeq" id="WP_301130759.1">
    <property type="nucleotide sequence ID" value="NZ_JAUHPW010000001.1"/>
</dbReference>
<accession>A0ABT8G6J8</accession>
<evidence type="ECO:0000313" key="2">
    <source>
        <dbReference type="Proteomes" id="UP001172728"/>
    </source>
</evidence>
<protein>
    <submittedName>
        <fullName evidence="1">Uncharacterized protein</fullName>
    </submittedName>
</protein>